<dbReference type="InterPro" id="IPR050209">
    <property type="entry name" value="Rab_GTPases_membrane_traffic"/>
</dbReference>
<dbReference type="SMART" id="SM00176">
    <property type="entry name" value="RAN"/>
    <property type="match status" value="1"/>
</dbReference>
<keyword evidence="9" id="KW-0967">Endosome</keyword>
<comment type="catalytic activity">
    <reaction evidence="15">
        <text>GTP + H2O = GDP + phosphate + H(+)</text>
        <dbReference type="Rhea" id="RHEA:19669"/>
        <dbReference type="ChEBI" id="CHEBI:15377"/>
        <dbReference type="ChEBI" id="CHEBI:15378"/>
        <dbReference type="ChEBI" id="CHEBI:37565"/>
        <dbReference type="ChEBI" id="CHEBI:43474"/>
        <dbReference type="ChEBI" id="CHEBI:58189"/>
        <dbReference type="EC" id="3.6.5.2"/>
    </reaction>
    <physiologicalReaction direction="left-to-right" evidence="15">
        <dbReference type="Rhea" id="RHEA:19670"/>
    </physiologicalReaction>
</comment>
<comment type="subunit">
    <text evidence="16">Interacts with ZFYVE20. Interacts with KIF16B. Interacts (GTP-bound form) with RUFY1; the interaction recruits RUFY1 onto endosomal membranes. Interacts (GTP-bound form) with RAB11FIP1 (via its C-terminus); the interactions doesn't mediate RAB11FIP1 rectruitment to membranes. Interacts with RAB11FIP2.</text>
</comment>
<dbReference type="Ensembl" id="ENSFCTT00005026206.1">
    <property type="protein sequence ID" value="ENSFCTP00005017001.1"/>
    <property type="gene ID" value="ENSFCTG00005009389.1"/>
</dbReference>
<keyword evidence="14" id="KW-0636">Prenylation</keyword>
<accession>A0ABI7X3A1</accession>
<sequence>MRPGAPPSWTCPRKILREPQEQSPLPPLLLPVRLHLLGQPASCRGLGRSPLPLSSCARTPLHRPDAPLPPGKLPSHQQPPSATMATAPYNYSYIFKYIIIGDMGVGKSCLLHQFTEKKFMADCPHTIGVEFGTRIIEVSGQKIKLQIWDTAGQERFRAVTRSYYRGAAGALMVYDITRRSTYNHLSSWLTDARNLTNPNTVIILIGNKADLEAQRDVTYEEAKQFAEENGLLFLEASAKTGENVEDAFLEAAKKIYQNIQDGSLDLNAAESGVQHKPSAPQGGRLTSEPQPQREGCGC</sequence>
<dbReference type="PROSITE" id="PS51421">
    <property type="entry name" value="RAS"/>
    <property type="match status" value="1"/>
</dbReference>
<feature type="region of interest" description="Disordered" evidence="17">
    <location>
        <begin position="271"/>
        <end position="298"/>
    </location>
</feature>
<evidence type="ECO:0000313" key="18">
    <source>
        <dbReference type="Ensembl" id="ENSFCTP00005017001.1"/>
    </source>
</evidence>
<dbReference type="PROSITE" id="PS51420">
    <property type="entry name" value="RHO"/>
    <property type="match status" value="1"/>
</dbReference>
<reference evidence="18" key="2">
    <citation type="submission" date="2025-08" db="UniProtKB">
        <authorList>
            <consortium name="Ensembl"/>
        </authorList>
    </citation>
    <scope>IDENTIFICATION</scope>
    <source>
        <strain evidence="18">breed Abyssinian</strain>
    </source>
</reference>
<dbReference type="InterPro" id="IPR005225">
    <property type="entry name" value="Small_GTP-bd"/>
</dbReference>
<keyword evidence="10" id="KW-0378">Hydrolase</keyword>
<keyword evidence="13" id="KW-0449">Lipoprotein</keyword>
<proteinExistence type="inferred from homology"/>
<dbReference type="EC" id="3.6.5.2" evidence="5"/>
<dbReference type="SMART" id="SM00174">
    <property type="entry name" value="RHO"/>
    <property type="match status" value="1"/>
</dbReference>
<dbReference type="InterPro" id="IPR001806">
    <property type="entry name" value="Small_GTPase"/>
</dbReference>
<evidence type="ECO:0000313" key="19">
    <source>
        <dbReference type="Proteomes" id="UP000823872"/>
    </source>
</evidence>
<evidence type="ECO:0000256" key="15">
    <source>
        <dbReference type="ARBA" id="ARBA00047660"/>
    </source>
</evidence>
<evidence type="ECO:0000256" key="7">
    <source>
        <dbReference type="ARBA" id="ARBA00022481"/>
    </source>
</evidence>
<keyword evidence="11" id="KW-0342">GTP-binding</keyword>
<evidence type="ECO:0000256" key="14">
    <source>
        <dbReference type="ARBA" id="ARBA00023289"/>
    </source>
</evidence>
<reference evidence="18 19" key="1">
    <citation type="submission" date="2021-02" db="EMBL/GenBank/DDBJ databases">
        <title>Safari Cat Assemblies.</title>
        <authorList>
            <person name="Bredemeyer K.R."/>
            <person name="Murphy W.J."/>
        </authorList>
    </citation>
    <scope>NUCLEOTIDE SEQUENCE [LARGE SCALE GENOMIC DNA]</scope>
</reference>
<comment type="subcellular location">
    <subcellularLocation>
        <location evidence="1">Cytoplasmic vesicle</location>
        <location evidence="1">Phagosome</location>
    </subcellularLocation>
    <subcellularLocation>
        <location evidence="3">Early endosome membrane</location>
        <topology evidence="3">Lipid-anchor</topology>
        <orientation evidence="3">Cytoplasmic side</orientation>
    </subcellularLocation>
    <subcellularLocation>
        <location evidence="2">Golgi apparatus</location>
        <location evidence="2">trans-Golgi network membrane</location>
        <topology evidence="2">Lipid-anchor</topology>
        <orientation evidence="2">Cytoplasmic side</orientation>
    </subcellularLocation>
</comment>
<dbReference type="Pfam" id="PF00071">
    <property type="entry name" value="Ras"/>
    <property type="match status" value="1"/>
</dbReference>
<dbReference type="InterPro" id="IPR030702">
    <property type="entry name" value="Rab14"/>
</dbReference>
<evidence type="ECO:0000256" key="5">
    <source>
        <dbReference type="ARBA" id="ARBA00011984"/>
    </source>
</evidence>
<dbReference type="PROSITE" id="PS51419">
    <property type="entry name" value="RAB"/>
    <property type="match status" value="1"/>
</dbReference>
<feature type="region of interest" description="Disordered" evidence="17">
    <location>
        <begin position="54"/>
        <end position="81"/>
    </location>
</feature>
<dbReference type="InterPro" id="IPR027417">
    <property type="entry name" value="P-loop_NTPase"/>
</dbReference>
<dbReference type="SUPFAM" id="SSF52540">
    <property type="entry name" value="P-loop containing nucleoside triphosphate hydrolases"/>
    <property type="match status" value="1"/>
</dbReference>
<dbReference type="CDD" id="cd04122">
    <property type="entry name" value="Rab14"/>
    <property type="match status" value="1"/>
</dbReference>
<dbReference type="NCBIfam" id="TIGR00231">
    <property type="entry name" value="small_GTP"/>
    <property type="match status" value="1"/>
</dbReference>
<dbReference type="PRINTS" id="PR00449">
    <property type="entry name" value="RASTRNSFRMNG"/>
</dbReference>
<evidence type="ECO:0000256" key="3">
    <source>
        <dbReference type="ARBA" id="ARBA00004438"/>
    </source>
</evidence>
<comment type="similarity">
    <text evidence="4">Belongs to the small GTPase superfamily. Rab family.</text>
</comment>
<keyword evidence="8" id="KW-0547">Nucleotide-binding</keyword>
<evidence type="ECO:0000256" key="6">
    <source>
        <dbReference type="ARBA" id="ARBA00014884"/>
    </source>
</evidence>
<name>A0ABI7X3A1_FELCA</name>
<evidence type="ECO:0000256" key="12">
    <source>
        <dbReference type="ARBA" id="ARBA00023136"/>
    </source>
</evidence>
<evidence type="ECO:0000256" key="10">
    <source>
        <dbReference type="ARBA" id="ARBA00022801"/>
    </source>
</evidence>
<dbReference type="PANTHER" id="PTHR47979">
    <property type="entry name" value="DRAB11-RELATED"/>
    <property type="match status" value="1"/>
</dbReference>
<evidence type="ECO:0000256" key="8">
    <source>
        <dbReference type="ARBA" id="ARBA00022741"/>
    </source>
</evidence>
<dbReference type="Gene3D" id="3.40.50.300">
    <property type="entry name" value="P-loop containing nucleotide triphosphate hydrolases"/>
    <property type="match status" value="1"/>
</dbReference>
<evidence type="ECO:0000256" key="17">
    <source>
        <dbReference type="SAM" id="MobiDB-lite"/>
    </source>
</evidence>
<evidence type="ECO:0000256" key="1">
    <source>
        <dbReference type="ARBA" id="ARBA00004262"/>
    </source>
</evidence>
<organism evidence="18 19">
    <name type="scientific">Felis catus</name>
    <name type="common">Cat</name>
    <name type="synonym">Felis silvestris catus</name>
    <dbReference type="NCBI Taxonomy" id="9685"/>
    <lineage>
        <taxon>Eukaryota</taxon>
        <taxon>Metazoa</taxon>
        <taxon>Chordata</taxon>
        <taxon>Craniata</taxon>
        <taxon>Vertebrata</taxon>
        <taxon>Euteleostomi</taxon>
        <taxon>Mammalia</taxon>
        <taxon>Eutheria</taxon>
        <taxon>Laurasiatheria</taxon>
        <taxon>Carnivora</taxon>
        <taxon>Feliformia</taxon>
        <taxon>Felidae</taxon>
        <taxon>Felinae</taxon>
        <taxon>Felis</taxon>
    </lineage>
</organism>
<evidence type="ECO:0000256" key="2">
    <source>
        <dbReference type="ARBA" id="ARBA00004387"/>
    </source>
</evidence>
<dbReference type="SMART" id="SM00173">
    <property type="entry name" value="RAS"/>
    <property type="match status" value="1"/>
</dbReference>
<evidence type="ECO:0000256" key="11">
    <source>
        <dbReference type="ARBA" id="ARBA00023134"/>
    </source>
</evidence>
<evidence type="ECO:0000256" key="13">
    <source>
        <dbReference type="ARBA" id="ARBA00023288"/>
    </source>
</evidence>
<keyword evidence="7" id="KW-0488">Methylation</keyword>
<evidence type="ECO:0000256" key="9">
    <source>
        <dbReference type="ARBA" id="ARBA00022753"/>
    </source>
</evidence>
<evidence type="ECO:0000256" key="16">
    <source>
        <dbReference type="ARBA" id="ARBA00063623"/>
    </source>
</evidence>
<reference evidence="18" key="3">
    <citation type="submission" date="2025-09" db="UniProtKB">
        <authorList>
            <consortium name="Ensembl"/>
        </authorList>
    </citation>
    <scope>IDENTIFICATION</scope>
    <source>
        <strain evidence="18">breed Abyssinian</strain>
    </source>
</reference>
<keyword evidence="12" id="KW-0472">Membrane</keyword>
<keyword evidence="19" id="KW-1185">Reference proteome</keyword>
<dbReference type="Proteomes" id="UP000823872">
    <property type="component" value="Chromosome D4"/>
</dbReference>
<evidence type="ECO:0000256" key="4">
    <source>
        <dbReference type="ARBA" id="ARBA00006270"/>
    </source>
</evidence>
<dbReference type="SMART" id="SM00175">
    <property type="entry name" value="RAB"/>
    <property type="match status" value="1"/>
</dbReference>
<protein>
    <recommendedName>
        <fullName evidence="6">Ras-related protein Rab-14</fullName>
        <ecNumber evidence="5">3.6.5.2</ecNumber>
    </recommendedName>
</protein>
<dbReference type="GeneTree" id="ENSGT00940000155178"/>